<evidence type="ECO:0000256" key="1">
    <source>
        <dbReference type="ARBA" id="ARBA00004141"/>
    </source>
</evidence>
<evidence type="ECO:0000256" key="6">
    <source>
        <dbReference type="SAM" id="Phobius"/>
    </source>
</evidence>
<gene>
    <name evidence="8" type="ORF">PANT_9c00076</name>
</gene>
<dbReference type="GO" id="GO:0006506">
    <property type="term" value="P:GPI anchor biosynthetic process"/>
    <property type="evidence" value="ECO:0007669"/>
    <property type="project" value="InterPro"/>
</dbReference>
<dbReference type="OrthoDB" id="5977743at2759"/>
<feature type="transmembrane region" description="Helical" evidence="6">
    <location>
        <begin position="585"/>
        <end position="605"/>
    </location>
</feature>
<dbReference type="InterPro" id="IPR004843">
    <property type="entry name" value="Calcineurin-like_PHP"/>
</dbReference>
<name>M9MC96_PSEA3</name>
<dbReference type="EMBL" id="DF196775">
    <property type="protein sequence ID" value="GAC73353.1"/>
    <property type="molecule type" value="Genomic_DNA"/>
</dbReference>
<dbReference type="Proteomes" id="UP000011976">
    <property type="component" value="Unassembled WGS sequence"/>
</dbReference>
<feature type="region of interest" description="Disordered" evidence="5">
    <location>
        <begin position="539"/>
        <end position="573"/>
    </location>
</feature>
<evidence type="ECO:0000313" key="8">
    <source>
        <dbReference type="EMBL" id="GAC73353.1"/>
    </source>
</evidence>
<dbReference type="InterPro" id="IPR029052">
    <property type="entry name" value="Metallo-depent_PP-like"/>
</dbReference>
<keyword evidence="3 6" id="KW-1133">Transmembrane helix</keyword>
<dbReference type="Gene3D" id="3.60.21.10">
    <property type="match status" value="1"/>
</dbReference>
<dbReference type="Pfam" id="PF00149">
    <property type="entry name" value="Metallophos"/>
    <property type="match status" value="1"/>
</dbReference>
<evidence type="ECO:0000256" key="4">
    <source>
        <dbReference type="ARBA" id="ARBA00023136"/>
    </source>
</evidence>
<dbReference type="GO" id="GO:0016020">
    <property type="term" value="C:membrane"/>
    <property type="evidence" value="ECO:0007669"/>
    <property type="project" value="UniProtKB-SubCell"/>
</dbReference>
<reference evidence="9" key="1">
    <citation type="journal article" date="2013" name="Genome Announc.">
        <title>Genome sequence of the basidiomycetous yeast Pseudozyma antarctica T-34, a producer of the glycolipid biosurfactants mannosylerythritol lipids.</title>
        <authorList>
            <person name="Morita T."/>
            <person name="Koike H."/>
            <person name="Koyama Y."/>
            <person name="Hagiwara H."/>
            <person name="Ito E."/>
            <person name="Fukuoka T."/>
            <person name="Imura T."/>
            <person name="Machida M."/>
            <person name="Kitamoto D."/>
        </authorList>
    </citation>
    <scope>NUCLEOTIDE SEQUENCE [LARGE SCALE GENOMIC DNA]</scope>
    <source>
        <strain evidence="9">T-34</strain>
    </source>
</reference>
<evidence type="ECO:0000256" key="3">
    <source>
        <dbReference type="ARBA" id="ARBA00022989"/>
    </source>
</evidence>
<dbReference type="SUPFAM" id="SSF56300">
    <property type="entry name" value="Metallo-dependent phosphatases"/>
    <property type="match status" value="1"/>
</dbReference>
<dbReference type="GO" id="GO:0016787">
    <property type="term" value="F:hydrolase activity"/>
    <property type="evidence" value="ECO:0007669"/>
    <property type="project" value="InterPro"/>
</dbReference>
<keyword evidence="2 6" id="KW-0812">Transmembrane</keyword>
<evidence type="ECO:0000256" key="2">
    <source>
        <dbReference type="ARBA" id="ARBA00022692"/>
    </source>
</evidence>
<comment type="subcellular location">
    <subcellularLocation>
        <location evidence="1">Membrane</location>
        <topology evidence="1">Multi-pass membrane protein</topology>
    </subcellularLocation>
</comment>
<feature type="transmembrane region" description="Helical" evidence="6">
    <location>
        <begin position="509"/>
        <end position="528"/>
    </location>
</feature>
<dbReference type="STRING" id="1151754.M9MC96"/>
<keyword evidence="8" id="KW-0132">Cell division</keyword>
<proteinExistence type="predicted"/>
<dbReference type="PANTHER" id="PTHR13315">
    <property type="entry name" value="METALLO PHOSPHOESTERASE RELATED"/>
    <property type="match status" value="1"/>
</dbReference>
<evidence type="ECO:0000256" key="5">
    <source>
        <dbReference type="SAM" id="MobiDB-lite"/>
    </source>
</evidence>
<dbReference type="AlphaFoldDB" id="M9MC96"/>
<organism evidence="8 9">
    <name type="scientific">Pseudozyma antarctica (strain T-34)</name>
    <name type="common">Yeast</name>
    <name type="synonym">Candida antarctica</name>
    <dbReference type="NCBI Taxonomy" id="1151754"/>
    <lineage>
        <taxon>Eukaryota</taxon>
        <taxon>Fungi</taxon>
        <taxon>Dikarya</taxon>
        <taxon>Basidiomycota</taxon>
        <taxon>Ustilaginomycotina</taxon>
        <taxon>Ustilaginomycetes</taxon>
        <taxon>Ustilaginales</taxon>
        <taxon>Ustilaginaceae</taxon>
        <taxon>Moesziomyces</taxon>
    </lineage>
</organism>
<evidence type="ECO:0000313" key="9">
    <source>
        <dbReference type="Proteomes" id="UP000011976"/>
    </source>
</evidence>
<dbReference type="GO" id="GO:0005783">
    <property type="term" value="C:endoplasmic reticulum"/>
    <property type="evidence" value="ECO:0007669"/>
    <property type="project" value="TreeGrafter"/>
</dbReference>
<feature type="transmembrane region" description="Helical" evidence="6">
    <location>
        <begin position="20"/>
        <end position="41"/>
    </location>
</feature>
<keyword evidence="8" id="KW-0131">Cell cycle</keyword>
<feature type="domain" description="Calcineurin-like phosphoesterase" evidence="7">
    <location>
        <begin position="146"/>
        <end position="426"/>
    </location>
</feature>
<evidence type="ECO:0000259" key="7">
    <source>
        <dbReference type="Pfam" id="PF00149"/>
    </source>
</evidence>
<protein>
    <submittedName>
        <fullName evidence="8">Cell division control protein</fullName>
    </submittedName>
</protein>
<sequence>MRDRARPRRAVELVQYVLSLLLGPTHVVTLRLLWLALLFYGERGVFHDAANRCQWPEQALPAGIDARPPVHILLVTDPQIIDRDTYPSLPFPTLLYPVVRHFSDNYLKNVWTSLAVNPNKWMMRENILPWQPRTQDRLRPSTTLAQPPDAVVWMGDLTDGGRRHRTEQEWAALVLRFRSIFWRPREADWEAPKATLGSTRHLIVPRTSANMYIPTFHLSGNHDIGLPGISTSGQRIDVNAADDAIERFNRDFGMKIDGGGFVVKDRNPFLRSSLNGRILASTDVSLGATHELVLVNAQDLVGMQRQGGGPFDTYLASAHQGELDGALGEEAHRAYNETYEFVNSVKRGGFRVPRVLLTHVPLYRPEGAGCDDAARSVQHGVTREAARPLHQGTDRGSTYQNMVSESVSDWVLRSIDPAAVFSGDDHDHCEYRHRRPAGPVAEDGSVEGFALGEIPELTVKSVSMTEGVRRPGFARLSLFSPPESPTAGGEQQHATMAYTPCLLPDQIGIWTKLYLPAFVLSLVLLAVWPRRAHSRNASGYLPLSNPRKRDDDDDDDFVSGSTDSARRGVSVGSKRRTARRWGQDLMAVIAVALPFWIVCQTHLHFLI</sequence>
<dbReference type="GO" id="GO:0051301">
    <property type="term" value="P:cell division"/>
    <property type="evidence" value="ECO:0007669"/>
    <property type="project" value="UniProtKB-KW"/>
</dbReference>
<accession>M9MC96</accession>
<dbReference type="InterPro" id="IPR033308">
    <property type="entry name" value="PGAP5/Cdc1/Ted1"/>
</dbReference>
<keyword evidence="4 6" id="KW-0472">Membrane</keyword>
<dbReference type="PANTHER" id="PTHR13315:SF4">
    <property type="entry name" value="METALLOPHOSPHOESTERASE, ISOFORM E"/>
    <property type="match status" value="1"/>
</dbReference>